<dbReference type="Proteomes" id="UP001482520">
    <property type="component" value="Unassembled WGS sequence"/>
</dbReference>
<evidence type="ECO:0000313" key="1">
    <source>
        <dbReference type="EMBL" id="MEQ7847744.1"/>
    </source>
</evidence>
<sequence>MSPEDPRHGSHPGYVAHHVEGALPTCDPCKAAHARYYNEIKLRRMRGEQAKVSSLGARRRLQALATLGWSQVALAQQLGHAGTGWCARIFMHDTIYATTHETVASLYDRLCMTFAPAGHSAALARASAQRKGWAPPMAWDDIDHDLAPSGVRRAA</sequence>
<organism evidence="1 2">
    <name type="scientific">Nocardioides kribbensis</name>
    <dbReference type="NCBI Taxonomy" id="305517"/>
    <lineage>
        <taxon>Bacteria</taxon>
        <taxon>Bacillati</taxon>
        <taxon>Actinomycetota</taxon>
        <taxon>Actinomycetes</taxon>
        <taxon>Propionibacteriales</taxon>
        <taxon>Nocardioidaceae</taxon>
        <taxon>Nocardioides</taxon>
    </lineage>
</organism>
<gene>
    <name evidence="1" type="ORF">V6R90_10675</name>
</gene>
<evidence type="ECO:0000313" key="2">
    <source>
        <dbReference type="Proteomes" id="UP001482520"/>
    </source>
</evidence>
<accession>A0ABV1NZ21</accession>
<dbReference type="EMBL" id="JBEGDP010000010">
    <property type="protein sequence ID" value="MEQ7847744.1"/>
    <property type="molecule type" value="Genomic_DNA"/>
</dbReference>
<name>A0ABV1NZ21_9ACTN</name>
<proteinExistence type="predicted"/>
<dbReference type="RefSeq" id="WP_349804662.1">
    <property type="nucleotide sequence ID" value="NZ_JBEGDP010000010.1"/>
</dbReference>
<protein>
    <recommendedName>
        <fullName evidence="3">XRE family transcriptional regulator</fullName>
    </recommendedName>
</protein>
<keyword evidence="2" id="KW-1185">Reference proteome</keyword>
<evidence type="ECO:0008006" key="3">
    <source>
        <dbReference type="Google" id="ProtNLM"/>
    </source>
</evidence>
<reference evidence="1 2" key="1">
    <citation type="submission" date="2024-02" db="EMBL/GenBank/DDBJ databases">
        <title>Full genome sequence of Nocardioides kribbensis.</title>
        <authorList>
            <person name="Poletto B.L."/>
            <person name="Silva G."/>
            <person name="Galante D."/>
            <person name="Campos K.R."/>
            <person name="Santos M.B.N."/>
            <person name="Sacchi C.T."/>
        </authorList>
    </citation>
    <scope>NUCLEOTIDE SEQUENCE [LARGE SCALE GENOMIC DNA]</scope>
    <source>
        <strain evidence="1 2">O4R</strain>
    </source>
</reference>
<comment type="caution">
    <text evidence="1">The sequence shown here is derived from an EMBL/GenBank/DDBJ whole genome shotgun (WGS) entry which is preliminary data.</text>
</comment>